<dbReference type="EMBL" id="BGZK01000588">
    <property type="protein sequence ID" value="GBP51778.1"/>
    <property type="molecule type" value="Genomic_DNA"/>
</dbReference>
<evidence type="ECO:0000313" key="2">
    <source>
        <dbReference type="EMBL" id="GBP51778.1"/>
    </source>
</evidence>
<dbReference type="AlphaFoldDB" id="A0A4C1WK28"/>
<accession>A0A4C1WK28</accession>
<gene>
    <name evidence="2" type="ORF">EVAR_97056_1</name>
</gene>
<feature type="region of interest" description="Disordered" evidence="1">
    <location>
        <begin position="254"/>
        <end position="302"/>
    </location>
</feature>
<organism evidence="2 3">
    <name type="scientific">Eumeta variegata</name>
    <name type="common">Bagworm moth</name>
    <name type="synonym">Eumeta japonica</name>
    <dbReference type="NCBI Taxonomy" id="151549"/>
    <lineage>
        <taxon>Eukaryota</taxon>
        <taxon>Metazoa</taxon>
        <taxon>Ecdysozoa</taxon>
        <taxon>Arthropoda</taxon>
        <taxon>Hexapoda</taxon>
        <taxon>Insecta</taxon>
        <taxon>Pterygota</taxon>
        <taxon>Neoptera</taxon>
        <taxon>Endopterygota</taxon>
        <taxon>Lepidoptera</taxon>
        <taxon>Glossata</taxon>
        <taxon>Ditrysia</taxon>
        <taxon>Tineoidea</taxon>
        <taxon>Psychidae</taxon>
        <taxon>Oiketicinae</taxon>
        <taxon>Eumeta</taxon>
    </lineage>
</organism>
<keyword evidence="3" id="KW-1185">Reference proteome</keyword>
<evidence type="ECO:0000256" key="1">
    <source>
        <dbReference type="SAM" id="MobiDB-lite"/>
    </source>
</evidence>
<protein>
    <submittedName>
        <fullName evidence="2">Uncharacterized protein</fullName>
    </submittedName>
</protein>
<comment type="caution">
    <text evidence="2">The sequence shown here is derived from an EMBL/GenBank/DDBJ whole genome shotgun (WGS) entry which is preliminary data.</text>
</comment>
<proteinExistence type="predicted"/>
<evidence type="ECO:0000313" key="3">
    <source>
        <dbReference type="Proteomes" id="UP000299102"/>
    </source>
</evidence>
<reference evidence="2 3" key="1">
    <citation type="journal article" date="2019" name="Commun. Biol.">
        <title>The bagworm genome reveals a unique fibroin gene that provides high tensile strength.</title>
        <authorList>
            <person name="Kono N."/>
            <person name="Nakamura H."/>
            <person name="Ohtoshi R."/>
            <person name="Tomita M."/>
            <person name="Numata K."/>
            <person name="Arakawa K."/>
        </authorList>
    </citation>
    <scope>NUCLEOTIDE SEQUENCE [LARGE SCALE GENOMIC DNA]</scope>
</reference>
<feature type="compositionally biased region" description="Low complexity" evidence="1">
    <location>
        <begin position="291"/>
        <end position="302"/>
    </location>
</feature>
<sequence length="334" mass="37356">MITTTVNGHPKHVDRDDHAAADGPCVTVFRVKFISTQKICKYPPDFGAFISLKKVRKRSVDVLFMISTDDVDKIVKLSKGIQFPVNEDFSSRRNIHASTLNLSHCHFVAYSQILTGKLYVYWEFSTAHPNDATESPVVLLTDLHVKADGGGELQASEEWARESFAKRIRAAHNYDAAHAPRPYVDVYVTNLLLSGTVSNDNIRAYPETLPVYAPNKESQKFKSNIQTSLKPQSQTFTGNECAIAKSLLRTTDYDKDAGTDCGGPPRPRLRPRRQYGESVSRARRPRECARQQPQPASGPSSGPVIFQCASPVFFTGRIYDLIVGRRRRCVPKNN</sequence>
<name>A0A4C1WK28_EUMVA</name>
<dbReference type="Proteomes" id="UP000299102">
    <property type="component" value="Unassembled WGS sequence"/>
</dbReference>